<dbReference type="NCBIfam" id="NF038015">
    <property type="entry name" value="AztD"/>
    <property type="match status" value="1"/>
</dbReference>
<evidence type="ECO:0000313" key="3">
    <source>
        <dbReference type="EMBL" id="ALC04513.1"/>
    </source>
</evidence>
<accession>A0A0M3Q8V6</accession>
<proteinExistence type="predicted"/>
<dbReference type="InterPro" id="IPR015943">
    <property type="entry name" value="WD40/YVTN_repeat-like_dom_sf"/>
</dbReference>
<keyword evidence="4" id="KW-1185">Reference proteome</keyword>
<dbReference type="OrthoDB" id="3250815at2"/>
<dbReference type="EMBL" id="CP009220">
    <property type="protein sequence ID" value="ALC04513.1"/>
    <property type="molecule type" value="Genomic_DNA"/>
</dbReference>
<gene>
    <name evidence="3" type="ORF">CDES_00125</name>
</gene>
<keyword evidence="2" id="KW-0732">Signal</keyword>
<dbReference type="KEGG" id="cdx:CDES_00125"/>
<feature type="region of interest" description="Disordered" evidence="1">
    <location>
        <begin position="29"/>
        <end position="61"/>
    </location>
</feature>
<dbReference type="AlphaFoldDB" id="A0A0M3Q8V6"/>
<protein>
    <recommendedName>
        <fullName evidence="5">Secreted protein</fullName>
    </recommendedName>
</protein>
<evidence type="ECO:0008006" key="5">
    <source>
        <dbReference type="Google" id="ProtNLM"/>
    </source>
</evidence>
<feature type="chain" id="PRO_5039251495" description="Secreted protein" evidence="2">
    <location>
        <begin position="31"/>
        <end position="426"/>
    </location>
</feature>
<evidence type="ECO:0000256" key="1">
    <source>
        <dbReference type="SAM" id="MobiDB-lite"/>
    </source>
</evidence>
<dbReference type="PROSITE" id="PS51257">
    <property type="entry name" value="PROKAR_LIPOPROTEIN"/>
    <property type="match status" value="1"/>
</dbReference>
<dbReference type="Proteomes" id="UP000068067">
    <property type="component" value="Chromosome"/>
</dbReference>
<sequence length="426" mass="44796">MSFLKTSTTVASVGLAAILFASCSSTSETAGESTSSSSTPSTSAAASSTTPEVVSDIVEERAPQPRLVATYDGGILTLDATTFEVLNDDKLPGFNRINSAGDGRHIFVSTSAGFQLLDAGAWTEPHGDHSHSYSSDPQLTDTVYNTEKPGHVVNHAGKAVLFGDGDGKIQILETTSLLTGQDVKPDLKSTLEAHHGVAVVLENGELLHTLGTSESRNGAIVFNSAGEEVARNEECPGVHGESAAAGEAIAVGCEDGVLIYKNGEFTKVQAPDSYGRIGNQAGSDASPIVLGDYKVDKDAELERPTRISLTNTETGDLTLVDLGTSYTFRSLGRDADGDAVVLGTDGQLHIIDPTSGDITDTIQVIDTWTEPLDWQEPRPTLQILKNLAYVTDPSTNTIHIVDLESGEIITSAELPETPNEITVISG</sequence>
<feature type="signal peptide" evidence="2">
    <location>
        <begin position="1"/>
        <end position="30"/>
    </location>
</feature>
<feature type="compositionally biased region" description="Low complexity" evidence="1">
    <location>
        <begin position="29"/>
        <end position="50"/>
    </location>
</feature>
<dbReference type="SUPFAM" id="SSF50969">
    <property type="entry name" value="YVTN repeat-like/Quinoprotein amine dehydrogenase"/>
    <property type="match status" value="1"/>
</dbReference>
<evidence type="ECO:0000256" key="2">
    <source>
        <dbReference type="SAM" id="SignalP"/>
    </source>
</evidence>
<dbReference type="STRING" id="931089.CDES_00125"/>
<dbReference type="Gene3D" id="2.130.10.10">
    <property type="entry name" value="YVTN repeat-like/Quinoprotein amine dehydrogenase"/>
    <property type="match status" value="1"/>
</dbReference>
<dbReference type="InterPro" id="IPR011044">
    <property type="entry name" value="Quino_amine_DH_bsu"/>
</dbReference>
<dbReference type="InterPro" id="IPR047697">
    <property type="entry name" value="AztD-like"/>
</dbReference>
<reference evidence="3 4" key="1">
    <citation type="submission" date="2014-08" db="EMBL/GenBank/DDBJ databases">
        <title>Complete genome sequence of Corynebacterium deserti GIMN1.010 (=DSM 45689), isolated from desert sand in western China.</title>
        <authorList>
            <person name="Ruckert C."/>
            <person name="Albersmeier A."/>
            <person name="Kalinowski J."/>
        </authorList>
    </citation>
    <scope>NUCLEOTIDE SEQUENCE [LARGE SCALE GENOMIC DNA]</scope>
    <source>
        <strain evidence="3 4">GIMN1.010</strain>
    </source>
</reference>
<evidence type="ECO:0000313" key="4">
    <source>
        <dbReference type="Proteomes" id="UP000068067"/>
    </source>
</evidence>
<name>A0A0M3Q8V6_9CORY</name>
<organism evidence="3 4">
    <name type="scientific">Corynebacterium deserti GIMN1.010</name>
    <dbReference type="NCBI Taxonomy" id="931089"/>
    <lineage>
        <taxon>Bacteria</taxon>
        <taxon>Bacillati</taxon>
        <taxon>Actinomycetota</taxon>
        <taxon>Actinomycetes</taxon>
        <taxon>Mycobacteriales</taxon>
        <taxon>Corynebacteriaceae</taxon>
        <taxon>Corynebacterium</taxon>
    </lineage>
</organism>
<dbReference type="RefSeq" id="WP_053543731.1">
    <property type="nucleotide sequence ID" value="NZ_CP009220.1"/>
</dbReference>
<dbReference type="PATRIC" id="fig|931089.4.peg.20"/>